<sequence length="283" mass="30135">MTTISACSSDSKADGTVDVVAAFYPLQFVAERVGGAAVKVTNLARPGVEPHDLELEPKQLAGIADADLALYLKGFQPAVDEAVEAEAKKTSFDVATVQPLDDAADGEENGKDPHVWLDPTRLATIADQVAERLAAVDKDNADAYKLGAVKLKIDLTALDEEYTKGLQNCARTDIVTSHAAFGYLAKRYNLTQVPISGLSPEAEPSPQRVAEVAALAKEKGVTTIFFETLVSPKVAQTLATEVGARAEVLDPIEGLRADAAPGEDYLSVMRQNLTKLREALGCR</sequence>
<dbReference type="GO" id="GO:0030001">
    <property type="term" value="P:metal ion transport"/>
    <property type="evidence" value="ECO:0007669"/>
    <property type="project" value="InterPro"/>
</dbReference>
<protein>
    <submittedName>
        <fullName evidence="5">Zinc ABC transporter substrate-binding protein</fullName>
    </submittedName>
</protein>
<dbReference type="GO" id="GO:0007155">
    <property type="term" value="P:cell adhesion"/>
    <property type="evidence" value="ECO:0007669"/>
    <property type="project" value="InterPro"/>
</dbReference>
<comment type="caution">
    <text evidence="5">The sequence shown here is derived from an EMBL/GenBank/DDBJ whole genome shotgun (WGS) entry which is preliminary data.</text>
</comment>
<evidence type="ECO:0000256" key="3">
    <source>
        <dbReference type="ARBA" id="ARBA00022729"/>
    </source>
</evidence>
<dbReference type="EMBL" id="BOPG01000065">
    <property type="protein sequence ID" value="GIJ61360.1"/>
    <property type="molecule type" value="Genomic_DNA"/>
</dbReference>
<dbReference type="SUPFAM" id="SSF53807">
    <property type="entry name" value="Helical backbone' metal receptor"/>
    <property type="match status" value="1"/>
</dbReference>
<dbReference type="Proteomes" id="UP000612585">
    <property type="component" value="Unassembled WGS sequence"/>
</dbReference>
<keyword evidence="2 4" id="KW-0813">Transport</keyword>
<evidence type="ECO:0000313" key="5">
    <source>
        <dbReference type="EMBL" id="GIJ61360.1"/>
    </source>
</evidence>
<evidence type="ECO:0000256" key="2">
    <source>
        <dbReference type="ARBA" id="ARBA00022448"/>
    </source>
</evidence>
<dbReference type="InterPro" id="IPR050492">
    <property type="entry name" value="Bact_metal-bind_prot9"/>
</dbReference>
<dbReference type="PANTHER" id="PTHR42953">
    <property type="entry name" value="HIGH-AFFINITY ZINC UPTAKE SYSTEM PROTEIN ZNUA-RELATED"/>
    <property type="match status" value="1"/>
</dbReference>
<evidence type="ECO:0000256" key="4">
    <source>
        <dbReference type="RuleBase" id="RU003512"/>
    </source>
</evidence>
<accession>A0A8J4E3X4</accession>
<dbReference type="PRINTS" id="PR00690">
    <property type="entry name" value="ADHESNFAMILY"/>
</dbReference>
<dbReference type="GO" id="GO:0046872">
    <property type="term" value="F:metal ion binding"/>
    <property type="evidence" value="ECO:0007669"/>
    <property type="project" value="InterPro"/>
</dbReference>
<keyword evidence="3" id="KW-0732">Signal</keyword>
<dbReference type="InterPro" id="IPR006128">
    <property type="entry name" value="Lipoprotein_PsaA-like"/>
</dbReference>
<comment type="similarity">
    <text evidence="1 4">Belongs to the bacterial solute-binding protein 9 family.</text>
</comment>
<proteinExistence type="inferred from homology"/>
<reference evidence="5" key="1">
    <citation type="submission" date="2021-01" db="EMBL/GenBank/DDBJ databases">
        <title>Whole genome shotgun sequence of Virgisporangium aurantiacum NBRC 16421.</title>
        <authorList>
            <person name="Komaki H."/>
            <person name="Tamura T."/>
        </authorList>
    </citation>
    <scope>NUCLEOTIDE SEQUENCE</scope>
    <source>
        <strain evidence="5">NBRC 16421</strain>
    </source>
</reference>
<evidence type="ECO:0000313" key="6">
    <source>
        <dbReference type="Proteomes" id="UP000612585"/>
    </source>
</evidence>
<evidence type="ECO:0000256" key="1">
    <source>
        <dbReference type="ARBA" id="ARBA00011028"/>
    </source>
</evidence>
<dbReference type="PANTHER" id="PTHR42953:SF3">
    <property type="entry name" value="HIGH-AFFINITY ZINC UPTAKE SYSTEM PROTEIN ZNUA"/>
    <property type="match status" value="1"/>
</dbReference>
<dbReference type="Gene3D" id="3.40.50.1980">
    <property type="entry name" value="Nitrogenase molybdenum iron protein domain"/>
    <property type="match status" value="2"/>
</dbReference>
<keyword evidence="6" id="KW-1185">Reference proteome</keyword>
<organism evidence="5 6">
    <name type="scientific">Virgisporangium aurantiacum</name>
    <dbReference type="NCBI Taxonomy" id="175570"/>
    <lineage>
        <taxon>Bacteria</taxon>
        <taxon>Bacillati</taxon>
        <taxon>Actinomycetota</taxon>
        <taxon>Actinomycetes</taxon>
        <taxon>Micromonosporales</taxon>
        <taxon>Micromonosporaceae</taxon>
        <taxon>Virgisporangium</taxon>
    </lineage>
</organism>
<gene>
    <name evidence="5" type="ORF">Vau01_088760</name>
</gene>
<dbReference type="AlphaFoldDB" id="A0A8J4E3X4"/>
<dbReference type="Pfam" id="PF01297">
    <property type="entry name" value="ZnuA"/>
    <property type="match status" value="1"/>
</dbReference>
<name>A0A8J4E3X4_9ACTN</name>
<dbReference type="InterPro" id="IPR006127">
    <property type="entry name" value="ZnuA-like"/>
</dbReference>